<name>A0ACD3QTK8_LARCR</name>
<reference evidence="1" key="1">
    <citation type="submission" date="2018-11" db="EMBL/GenBank/DDBJ databases">
        <title>The sequence and de novo assembly of Larimichthys crocea genome using PacBio and Hi-C technologies.</title>
        <authorList>
            <person name="Xu P."/>
            <person name="Chen B."/>
            <person name="Zhou Z."/>
            <person name="Ke Q."/>
            <person name="Wu Y."/>
            <person name="Bai H."/>
            <person name="Pu F."/>
        </authorList>
    </citation>
    <scope>NUCLEOTIDE SEQUENCE</scope>
    <source>
        <tissue evidence="1">Muscle</tissue>
    </source>
</reference>
<evidence type="ECO:0000313" key="2">
    <source>
        <dbReference type="Proteomes" id="UP000793456"/>
    </source>
</evidence>
<comment type="caution">
    <text evidence="1">The sequence shown here is derived from an EMBL/GenBank/DDBJ whole genome shotgun (WGS) entry which is preliminary data.</text>
</comment>
<organism evidence="1 2">
    <name type="scientific">Larimichthys crocea</name>
    <name type="common">Large yellow croaker</name>
    <name type="synonym">Pseudosciaena crocea</name>
    <dbReference type="NCBI Taxonomy" id="215358"/>
    <lineage>
        <taxon>Eukaryota</taxon>
        <taxon>Metazoa</taxon>
        <taxon>Chordata</taxon>
        <taxon>Craniata</taxon>
        <taxon>Vertebrata</taxon>
        <taxon>Euteleostomi</taxon>
        <taxon>Actinopterygii</taxon>
        <taxon>Neopterygii</taxon>
        <taxon>Teleostei</taxon>
        <taxon>Neoteleostei</taxon>
        <taxon>Acanthomorphata</taxon>
        <taxon>Eupercaria</taxon>
        <taxon>Sciaenidae</taxon>
        <taxon>Larimichthys</taxon>
    </lineage>
</organism>
<proteinExistence type="predicted"/>
<keyword evidence="2" id="KW-1185">Reference proteome</keyword>
<dbReference type="EMBL" id="CM011687">
    <property type="protein sequence ID" value="TMS10497.1"/>
    <property type="molecule type" value="Genomic_DNA"/>
</dbReference>
<gene>
    <name evidence="1" type="ORF">E3U43_019490</name>
</gene>
<protein>
    <submittedName>
        <fullName evidence="1">Uncharacterized protein</fullName>
    </submittedName>
</protein>
<sequence>TTNYRDPAQSVPSEEEATSSSSSSSSGEESQVVPRVLTSSSSQYFVQSVLGKGVYGKVVKCVKTATRETVAVKILKDNDVTAEVQNEMDVLEQLRAFDSDRFNFVRFNDCFIDREHICFEFEMLDMSLWDFLQKKPSCSLSVKEIRPVVHQMATALQLLKNMGIVHTDIKPDNIMMVDHVNQPMKIKLIDFGLACHVSESDWGISASPLAYRAPENILGFPVTPALDMWALGCVAAELFTGNLLYLGHSEYAMLRYMVQSQGQLPQRLLKDGINTKYFFRRKGRRRRRWRLKTSKEYGHTSWSKTCSASLDDLTKVKLVCHLSDEDTKAEIEDRENFVNLLKKMLHLDVDKRITPSHLLEDPFITMNDLADSHPNTFYVKSCCEMMEVCQDQSLRADNRDQASTSLTSVHQNLPAWLSHQEHPLILELASAFSCLAISTDQDPSEPQGKDEESTQPELLLPIRATDQQKRRRTPLHHSTQVAIEVPEPDVHAPFQSEVCQTTQNQELCQNSKEAPTEIPSSAVERKPQRKRTWDTFIASHLGLRKNPVSGSPMRKVMKMSILHNSIQAPTKAPSNEAEMKPRRKRTWDTFIASHLGLRKNPVSGSPMRKVMKMSILHTSIQAPTKAPSNEAEMKPRRKRTWDTFIASHLGLRKNPVSSSPMRKVMKMSILHTSIQAPTKAPSNEAEMKPRRKRTWDTFIASHLGLRKNPVNGSPMRKVMKMSILHTSIQAPTKAPSNEAEMKPRRKRTWDTFIASHLGLRKNPVSGSPMRKVMKMSVLHTSIQATTKAPSNEAEMKPRRKRTWDTFIASHLGLRKNPVSGSPMRKVMKMSVLHTSIQATTKAPSNEAEMKPRRKRTWDTFIASHLGLRKNPVSGPPMRKVMKMSILHNSIQAPTKAPSNEAEMKPRRKRTWDTFIASHPGLRKNPVSGSPMRKVMKMSILHTSIQAPTKAPSNEAEMKPRRKRTWDTFIASHLGLWKNPDSSPERKRMKMSLEICDSQQTSSSEVDPSESNRRSQDCSSRGRKRKRNEEG</sequence>
<evidence type="ECO:0000313" key="1">
    <source>
        <dbReference type="EMBL" id="TMS10497.1"/>
    </source>
</evidence>
<feature type="non-terminal residue" evidence="1">
    <location>
        <position position="1"/>
    </location>
</feature>
<dbReference type="Proteomes" id="UP000793456">
    <property type="component" value="Chromosome XIV"/>
</dbReference>
<accession>A0ACD3QTK8</accession>